<dbReference type="Gene3D" id="1.25.40.20">
    <property type="entry name" value="Ankyrin repeat-containing domain"/>
    <property type="match status" value="1"/>
</dbReference>
<accession>A0A0L7LH57</accession>
<evidence type="ECO:0000313" key="2">
    <source>
        <dbReference type="Proteomes" id="UP000037510"/>
    </source>
</evidence>
<dbReference type="Proteomes" id="UP000037510">
    <property type="component" value="Unassembled WGS sequence"/>
</dbReference>
<dbReference type="GO" id="GO:0061709">
    <property type="term" value="P:reticulophagy"/>
    <property type="evidence" value="ECO:0007669"/>
    <property type="project" value="TreeGrafter"/>
</dbReference>
<dbReference type="GO" id="GO:0034517">
    <property type="term" value="P:ribophagy"/>
    <property type="evidence" value="ECO:0007669"/>
    <property type="project" value="TreeGrafter"/>
</dbReference>
<comment type="caution">
    <text evidence="1">The sequence shown here is derived from an EMBL/GenBank/DDBJ whole genome shotgun (WGS) entry which is preliminary data.</text>
</comment>
<gene>
    <name evidence="1" type="ORF">OBRU01_08592</name>
</gene>
<dbReference type="PANTHER" id="PTHR13222:SF1">
    <property type="entry name" value="RB1-INDUCIBLE COILED-COIL PROTEIN 1"/>
    <property type="match status" value="1"/>
</dbReference>
<dbReference type="GO" id="GO:0000422">
    <property type="term" value="P:autophagy of mitochondrion"/>
    <property type="evidence" value="ECO:0007669"/>
    <property type="project" value="TreeGrafter"/>
</dbReference>
<dbReference type="AlphaFoldDB" id="A0A0L7LH57"/>
<proteinExistence type="predicted"/>
<name>A0A0L7LH57_OPEBR</name>
<dbReference type="GO" id="GO:0034045">
    <property type="term" value="C:phagophore assembly site membrane"/>
    <property type="evidence" value="ECO:0007669"/>
    <property type="project" value="TreeGrafter"/>
</dbReference>
<sequence length="382" mass="41684">MDIQVPTTTRIKGGVKVPSVASLKFAIERRTKAPPNSLVLLISGGEVLQSDHMVSSYSAGTDSNPIFMFVKPSFSCDTRSVFDGKSVSELRAAVDKCCSMTPNVHTVIACATLAQQFSDLALELNAQAHRFSGFDVFEETDFEGHPYRVSHPLDSSSEKPCQDFSGVEAFKLSEEDVFEHTKDATSSKESAHSSEALQRIYDTNEGVTFRARTSSCQSHEEHTLLHWILAQGNKASLQDILDYCQKGLALVTFRARTSSCQSHEEHTLLHWILAQGNKASLQDILDYCQKGLALSAHVVLPEPRGTHAAALDPRAGEQGLAAGHTGLLLEGICAGKEGVTFRARTSSCQSHEEHTLLHWILAQGNKASLQDILDYCQKGLAL</sequence>
<dbReference type="STRING" id="104452.A0A0L7LH57"/>
<keyword evidence="2" id="KW-1185">Reference proteome</keyword>
<dbReference type="GO" id="GO:0060090">
    <property type="term" value="F:molecular adaptor activity"/>
    <property type="evidence" value="ECO:0007669"/>
    <property type="project" value="TreeGrafter"/>
</dbReference>
<dbReference type="EMBL" id="JTDY01001136">
    <property type="protein sequence ID" value="KOB74772.1"/>
    <property type="molecule type" value="Genomic_DNA"/>
</dbReference>
<dbReference type="GO" id="GO:1990316">
    <property type="term" value="C:Atg1/ULK1 kinase complex"/>
    <property type="evidence" value="ECO:0007669"/>
    <property type="project" value="TreeGrafter"/>
</dbReference>
<dbReference type="GO" id="GO:0019901">
    <property type="term" value="F:protein kinase binding"/>
    <property type="evidence" value="ECO:0007669"/>
    <property type="project" value="TreeGrafter"/>
</dbReference>
<protein>
    <submittedName>
        <fullName evidence="1">Putative rb1-inducible coiled-coil 1</fullName>
    </submittedName>
</protein>
<dbReference type="InterPro" id="IPR036770">
    <property type="entry name" value="Ankyrin_rpt-contain_sf"/>
</dbReference>
<evidence type="ECO:0000313" key="1">
    <source>
        <dbReference type="EMBL" id="KOB74772.1"/>
    </source>
</evidence>
<dbReference type="GO" id="GO:0034727">
    <property type="term" value="P:piecemeal microautophagy of the nucleus"/>
    <property type="evidence" value="ECO:0007669"/>
    <property type="project" value="TreeGrafter"/>
</dbReference>
<dbReference type="GO" id="GO:0061723">
    <property type="term" value="P:glycophagy"/>
    <property type="evidence" value="ECO:0007669"/>
    <property type="project" value="TreeGrafter"/>
</dbReference>
<reference evidence="1 2" key="1">
    <citation type="journal article" date="2015" name="Genome Biol. Evol.">
        <title>The genome of winter moth (Operophtera brumata) provides a genomic perspective on sexual dimorphism and phenology.</title>
        <authorList>
            <person name="Derks M.F."/>
            <person name="Smit S."/>
            <person name="Salis L."/>
            <person name="Schijlen E."/>
            <person name="Bossers A."/>
            <person name="Mateman C."/>
            <person name="Pijl A.S."/>
            <person name="de Ridder D."/>
            <person name="Groenen M.A."/>
            <person name="Visser M.E."/>
            <person name="Megens H.J."/>
        </authorList>
    </citation>
    <scope>NUCLEOTIDE SEQUENCE [LARGE SCALE GENOMIC DNA]</scope>
    <source>
        <strain evidence="1">WM2013NL</strain>
        <tissue evidence="1">Head and thorax</tissue>
    </source>
</reference>
<dbReference type="GO" id="GO:0000045">
    <property type="term" value="P:autophagosome assembly"/>
    <property type="evidence" value="ECO:0007669"/>
    <property type="project" value="InterPro"/>
</dbReference>
<dbReference type="InterPro" id="IPR040040">
    <property type="entry name" value="ATG11"/>
</dbReference>
<feature type="non-terminal residue" evidence="1">
    <location>
        <position position="382"/>
    </location>
</feature>
<dbReference type="PANTHER" id="PTHR13222">
    <property type="entry name" value="RB1-INDUCIBLE COILED-COIL"/>
    <property type="match status" value="1"/>
</dbReference>
<organism evidence="1 2">
    <name type="scientific">Operophtera brumata</name>
    <name type="common">Winter moth</name>
    <name type="synonym">Phalaena brumata</name>
    <dbReference type="NCBI Taxonomy" id="104452"/>
    <lineage>
        <taxon>Eukaryota</taxon>
        <taxon>Metazoa</taxon>
        <taxon>Ecdysozoa</taxon>
        <taxon>Arthropoda</taxon>
        <taxon>Hexapoda</taxon>
        <taxon>Insecta</taxon>
        <taxon>Pterygota</taxon>
        <taxon>Neoptera</taxon>
        <taxon>Endopterygota</taxon>
        <taxon>Lepidoptera</taxon>
        <taxon>Glossata</taxon>
        <taxon>Ditrysia</taxon>
        <taxon>Geometroidea</taxon>
        <taxon>Geometridae</taxon>
        <taxon>Larentiinae</taxon>
        <taxon>Operophtera</taxon>
    </lineage>
</organism>